<name>A0CT12_PARTE</name>
<dbReference type="Proteomes" id="UP000000600">
    <property type="component" value="Unassembled WGS sequence"/>
</dbReference>
<evidence type="ECO:0000313" key="1">
    <source>
        <dbReference type="EMBL" id="CAK73929.1"/>
    </source>
</evidence>
<dbReference type="HOGENOM" id="CLU_1430583_0_0_1"/>
<evidence type="ECO:0000313" key="2">
    <source>
        <dbReference type="Proteomes" id="UP000000600"/>
    </source>
</evidence>
<dbReference type="EMBL" id="CT868171">
    <property type="protein sequence ID" value="CAK73929.1"/>
    <property type="molecule type" value="Genomic_DNA"/>
</dbReference>
<proteinExistence type="predicted"/>
<dbReference type="AlphaFoldDB" id="A0CT12"/>
<sequence>MVQWLQSKVRRRSWFQSIGKKSSFVCTFEIEGPFKLIQTSTNSPQKYELGMKTEIAKTFNLVTDSHVELLVKFDGYQPNDPVNWPLTYKVYHHGSINIFYANGDKQSIQLEGILLRPFVHLNTSGIDQVEGPEVLDFGDVQEDKTIAIYLSTFIFSACLMEIAALKKSIKEKYSGTNYDFGGQGRNEENR</sequence>
<dbReference type="OrthoDB" id="2115465at2759"/>
<dbReference type="KEGG" id="ptm:GSPATT00038947001"/>
<dbReference type="GO" id="GO:0008285">
    <property type="term" value="P:negative regulation of cell population proliferation"/>
    <property type="evidence" value="ECO:0007669"/>
    <property type="project" value="InterPro"/>
</dbReference>
<gene>
    <name evidence="1" type="ORF">GSPATT00038947001</name>
</gene>
<keyword evidence="2" id="KW-1185">Reference proteome</keyword>
<dbReference type="InParanoid" id="A0CT12"/>
<organism evidence="1 2">
    <name type="scientific">Paramecium tetraurelia</name>
    <dbReference type="NCBI Taxonomy" id="5888"/>
    <lineage>
        <taxon>Eukaryota</taxon>
        <taxon>Sar</taxon>
        <taxon>Alveolata</taxon>
        <taxon>Ciliophora</taxon>
        <taxon>Intramacronucleata</taxon>
        <taxon>Oligohymenophorea</taxon>
        <taxon>Peniculida</taxon>
        <taxon>Parameciidae</taxon>
        <taxon>Paramecium</taxon>
    </lineage>
</organism>
<reference evidence="1 2" key="1">
    <citation type="journal article" date="2006" name="Nature">
        <title>Global trends of whole-genome duplications revealed by the ciliate Paramecium tetraurelia.</title>
        <authorList>
            <consortium name="Genoscope"/>
            <person name="Aury J.-M."/>
            <person name="Jaillon O."/>
            <person name="Duret L."/>
            <person name="Noel B."/>
            <person name="Jubin C."/>
            <person name="Porcel B.M."/>
            <person name="Segurens B."/>
            <person name="Daubin V."/>
            <person name="Anthouard V."/>
            <person name="Aiach N."/>
            <person name="Arnaiz O."/>
            <person name="Billaut A."/>
            <person name="Beisson J."/>
            <person name="Blanc I."/>
            <person name="Bouhouche K."/>
            <person name="Camara F."/>
            <person name="Duharcourt S."/>
            <person name="Guigo R."/>
            <person name="Gogendeau D."/>
            <person name="Katinka M."/>
            <person name="Keller A.-M."/>
            <person name="Kissmehl R."/>
            <person name="Klotz C."/>
            <person name="Koll F."/>
            <person name="Le Moue A."/>
            <person name="Lepere C."/>
            <person name="Malinsky S."/>
            <person name="Nowacki M."/>
            <person name="Nowak J.K."/>
            <person name="Plattner H."/>
            <person name="Poulain J."/>
            <person name="Ruiz F."/>
            <person name="Serrano V."/>
            <person name="Zagulski M."/>
            <person name="Dessen P."/>
            <person name="Betermier M."/>
            <person name="Weissenbach J."/>
            <person name="Scarpelli C."/>
            <person name="Schachter V."/>
            <person name="Sperling L."/>
            <person name="Meyer E."/>
            <person name="Cohen J."/>
            <person name="Wincker P."/>
        </authorList>
    </citation>
    <scope>NUCLEOTIDE SEQUENCE [LARGE SCALE GENOMIC DNA]</scope>
    <source>
        <strain evidence="1 2">Stock d4-2</strain>
    </source>
</reference>
<dbReference type="PANTHER" id="PTHR46348:SF1">
    <property type="entry name" value="DELETED IN LUNG AND ESOPHAGEAL CANCER PROTEIN 1"/>
    <property type="match status" value="1"/>
</dbReference>
<accession>A0CT12</accession>
<dbReference type="RefSeq" id="XP_001441326.1">
    <property type="nucleotide sequence ID" value="XM_001441289.1"/>
</dbReference>
<dbReference type="PANTHER" id="PTHR46348">
    <property type="entry name" value="DELETED IN LUNG AND ESOPHAGEAL CANCER PROTEIN 1"/>
    <property type="match status" value="1"/>
</dbReference>
<protein>
    <submittedName>
        <fullName evidence="1">Uncharacterized protein</fullName>
    </submittedName>
</protein>
<dbReference type="GeneID" id="5027109"/>
<dbReference type="STRING" id="5888.A0CT12"/>
<dbReference type="InterPro" id="IPR033304">
    <property type="entry name" value="DLEC1"/>
</dbReference>